<evidence type="ECO:0008006" key="7">
    <source>
        <dbReference type="Google" id="ProtNLM"/>
    </source>
</evidence>
<reference evidence="5 6" key="1">
    <citation type="journal article" date="2014" name="Nature">
        <title>The genome of the recently domesticated crop plant sugar beet (Beta vulgaris).</title>
        <authorList>
            <person name="Dohm J.C."/>
            <person name="Minoche A.E."/>
            <person name="Holtgrawe D."/>
            <person name="Capella-Gutierrez S."/>
            <person name="Zakrzewski F."/>
            <person name="Tafer H."/>
            <person name="Rupp O."/>
            <person name="Sorensen T.R."/>
            <person name="Stracke R."/>
            <person name="Reinhardt R."/>
            <person name="Goesmann A."/>
            <person name="Kraft T."/>
            <person name="Schulz B."/>
            <person name="Stadler P.F."/>
            <person name="Schmidt T."/>
            <person name="Gabaldon T."/>
            <person name="Lehrach H."/>
            <person name="Weisshaar B."/>
            <person name="Himmelbauer H."/>
        </authorList>
    </citation>
    <scope>NUCLEOTIDE SEQUENCE [LARGE SCALE GENOMIC DNA]</scope>
    <source>
        <tissue evidence="5">Taproot</tissue>
    </source>
</reference>
<dbReference type="PANTHER" id="PTHR43859">
    <property type="entry name" value="ACYL-ACTIVATING ENZYME"/>
    <property type="match status" value="1"/>
</dbReference>
<dbReference type="Pfam" id="PF00501">
    <property type="entry name" value="AMP-binding"/>
    <property type="match status" value="1"/>
</dbReference>
<evidence type="ECO:0000313" key="6">
    <source>
        <dbReference type="Proteomes" id="UP000035740"/>
    </source>
</evidence>
<name>A0A0J8B954_BETVV</name>
<dbReference type="eggNOG" id="KOG1176">
    <property type="taxonomic scope" value="Eukaryota"/>
</dbReference>
<dbReference type="InterPro" id="IPR025110">
    <property type="entry name" value="AMP-bd_C"/>
</dbReference>
<evidence type="ECO:0000256" key="2">
    <source>
        <dbReference type="ARBA" id="ARBA00022598"/>
    </source>
</evidence>
<feature type="domain" description="AMP-binding enzyme C-terminal" evidence="4">
    <location>
        <begin position="454"/>
        <end position="531"/>
    </location>
</feature>
<dbReference type="InterPro" id="IPR020845">
    <property type="entry name" value="AMP-binding_CS"/>
</dbReference>
<evidence type="ECO:0000313" key="5">
    <source>
        <dbReference type="EMBL" id="KMS96382.1"/>
    </source>
</evidence>
<comment type="similarity">
    <text evidence="1">Belongs to the ATP-dependent AMP-binding enzyme family.</text>
</comment>
<dbReference type="GO" id="GO:0016874">
    <property type="term" value="F:ligase activity"/>
    <property type="evidence" value="ECO:0007669"/>
    <property type="project" value="UniProtKB-KW"/>
</dbReference>
<dbReference type="PROSITE" id="PS00455">
    <property type="entry name" value="AMP_BINDING"/>
    <property type="match status" value="1"/>
</dbReference>
<evidence type="ECO:0000259" key="3">
    <source>
        <dbReference type="Pfam" id="PF00501"/>
    </source>
</evidence>
<feature type="domain" description="AMP-dependent synthetase/ligase" evidence="3">
    <location>
        <begin position="21"/>
        <end position="403"/>
    </location>
</feature>
<dbReference type="FunFam" id="3.30.300.30:FF:000008">
    <property type="entry name" value="2,3-dihydroxybenzoate-AMP ligase"/>
    <property type="match status" value="1"/>
</dbReference>
<evidence type="ECO:0000259" key="4">
    <source>
        <dbReference type="Pfam" id="PF13193"/>
    </source>
</evidence>
<dbReference type="NCBIfam" id="NF006020">
    <property type="entry name" value="PRK08162.1"/>
    <property type="match status" value="1"/>
</dbReference>
<sequence>MDELKPTRANSTPLTPLSFLERTALVYGDCLSIIYNTTTYTWSETRHRCLQAASAITTIGIKRKQVVSVVAPNVPAAYELHFAVPMAGAILNNINTRLNSITISTLLHHSESKLVFVYHELCSLVLEAVSLLPSEHPHPLLILISDNDDNSPTPGEFWGSYEDLLKGGDPMFKWIAPESEWDPIVLNYTSGTTSSPKGVVHCHRGTYISALDAVMDWSVPKQAVYLWVLSMFHVNGWAFTWGMAAVGATNICLRQFDGAKIHDLIRRYQVTHLCAAPVVLNMLTDKSNTAATQILDHPVHVLTAGSPPPASVILRAEALGFVVSHGYGLTETGGVTVSCAWKPKWNGLPANERAQLRARQGVRTLAMTAVVVVDPTTNKPVSRDGKTIGEIVQRGSCIMLGYFKNPQATLNCMGDDGWFRTGDLGVMHTDGYIMIKDRSKDIIISGGENISSVEVESVLYTFPGVNEAAVVAQPHEFWGETPCAFVCFNTEVKVRPTEKEIIDFCRDRLPHYMVPKKVIFKDDLPKTATGKIKKLVLREIARALIMGPAKSSRL</sequence>
<dbReference type="EMBL" id="KQ090383">
    <property type="protein sequence ID" value="KMS96382.1"/>
    <property type="molecule type" value="Genomic_DNA"/>
</dbReference>
<keyword evidence="6" id="KW-1185">Reference proteome</keyword>
<evidence type="ECO:0000256" key="1">
    <source>
        <dbReference type="ARBA" id="ARBA00006432"/>
    </source>
</evidence>
<dbReference type="Gramene" id="KMS96382">
    <property type="protein sequence ID" value="KMS96382"/>
    <property type="gene ID" value="BVRB_9g225580"/>
</dbReference>
<gene>
    <name evidence="5" type="ORF">BVRB_9g225580</name>
</gene>
<dbReference type="InterPro" id="IPR000873">
    <property type="entry name" value="AMP-dep_synth/lig_dom"/>
</dbReference>
<dbReference type="Gene3D" id="3.40.50.12780">
    <property type="entry name" value="N-terminal domain of ligase-like"/>
    <property type="match status" value="1"/>
</dbReference>
<accession>A0A0J8B954</accession>
<dbReference type="AlphaFoldDB" id="A0A0J8B954"/>
<dbReference type="Proteomes" id="UP000035740">
    <property type="component" value="Unassembled WGS sequence"/>
</dbReference>
<organism evidence="5 6">
    <name type="scientific">Beta vulgaris subsp. vulgaris</name>
    <name type="common">Beet</name>
    <dbReference type="NCBI Taxonomy" id="3555"/>
    <lineage>
        <taxon>Eukaryota</taxon>
        <taxon>Viridiplantae</taxon>
        <taxon>Streptophyta</taxon>
        <taxon>Embryophyta</taxon>
        <taxon>Tracheophyta</taxon>
        <taxon>Spermatophyta</taxon>
        <taxon>Magnoliopsida</taxon>
        <taxon>eudicotyledons</taxon>
        <taxon>Gunneridae</taxon>
        <taxon>Pentapetalae</taxon>
        <taxon>Caryophyllales</taxon>
        <taxon>Chenopodiaceae</taxon>
        <taxon>Betoideae</taxon>
        <taxon>Beta</taxon>
    </lineage>
</organism>
<dbReference type="OrthoDB" id="10253115at2759"/>
<dbReference type="InterPro" id="IPR045851">
    <property type="entry name" value="AMP-bd_C_sf"/>
</dbReference>
<proteinExistence type="inferred from homology"/>
<dbReference type="InterPro" id="IPR042099">
    <property type="entry name" value="ANL_N_sf"/>
</dbReference>
<keyword evidence="2" id="KW-0436">Ligase</keyword>
<dbReference type="Pfam" id="PF13193">
    <property type="entry name" value="AMP-binding_C"/>
    <property type="match status" value="1"/>
</dbReference>
<dbReference type="Gene3D" id="3.30.300.30">
    <property type="match status" value="1"/>
</dbReference>
<dbReference type="PANTHER" id="PTHR43859:SF57">
    <property type="entry name" value="ACYL-ACTIVATING ENZYME 8-RELATED"/>
    <property type="match status" value="1"/>
</dbReference>
<dbReference type="CDD" id="cd12118">
    <property type="entry name" value="ttLC_FACS_AEE21_like"/>
    <property type="match status" value="1"/>
</dbReference>
<dbReference type="SUPFAM" id="SSF56801">
    <property type="entry name" value="Acetyl-CoA synthetase-like"/>
    <property type="match status" value="1"/>
</dbReference>
<protein>
    <recommendedName>
        <fullName evidence="7">4-coumarate--CoA ligase</fullName>
    </recommendedName>
</protein>